<dbReference type="InterPro" id="IPR012745">
    <property type="entry name" value="Pseudoazurin"/>
</dbReference>
<dbReference type="InterPro" id="IPR028871">
    <property type="entry name" value="BlueCu_1_BS"/>
</dbReference>
<comment type="cofactor">
    <cofactor evidence="1">
        <name>Cu cation</name>
        <dbReference type="ChEBI" id="CHEBI:23378"/>
    </cofactor>
</comment>
<dbReference type="NCBIfam" id="TIGR02375">
    <property type="entry name" value="pseudoazurin"/>
    <property type="match status" value="1"/>
</dbReference>
<keyword evidence="8" id="KW-0186">Copper</keyword>
<dbReference type="PROSITE" id="PS00196">
    <property type="entry name" value="COPPER_BLUE"/>
    <property type="match status" value="1"/>
</dbReference>
<dbReference type="PRINTS" id="PR00155">
    <property type="entry name" value="AMICYANIN"/>
</dbReference>
<evidence type="ECO:0000256" key="6">
    <source>
        <dbReference type="ARBA" id="ARBA00022764"/>
    </source>
</evidence>
<evidence type="ECO:0000313" key="12">
    <source>
        <dbReference type="Proteomes" id="UP000680706"/>
    </source>
</evidence>
<accession>A0ABX8ANJ2</accession>
<evidence type="ECO:0000256" key="4">
    <source>
        <dbReference type="ARBA" id="ARBA00022448"/>
    </source>
</evidence>
<name>A0ABX8ANJ2_9HYPH</name>
<keyword evidence="7" id="KW-0249">Electron transport</keyword>
<dbReference type="RefSeq" id="WP_083646261.1">
    <property type="nucleotide sequence ID" value="NZ_CP074126.1"/>
</dbReference>
<evidence type="ECO:0000313" key="11">
    <source>
        <dbReference type="EMBL" id="QUS56588.1"/>
    </source>
</evidence>
<dbReference type="InterPro" id="IPR008972">
    <property type="entry name" value="Cupredoxin"/>
</dbReference>
<dbReference type="Proteomes" id="UP000680706">
    <property type="component" value="Chromosome"/>
</dbReference>
<dbReference type="InterPro" id="IPR002386">
    <property type="entry name" value="Amicyanin/Pseudoazurin"/>
</dbReference>
<evidence type="ECO:0000256" key="8">
    <source>
        <dbReference type="ARBA" id="ARBA00023008"/>
    </source>
</evidence>
<dbReference type="CDD" id="cd04218">
    <property type="entry name" value="Pseudoazurin"/>
    <property type="match status" value="1"/>
</dbReference>
<protein>
    <recommendedName>
        <fullName evidence="3 9">Pseudoazurin</fullName>
    </recommendedName>
</protein>
<feature type="domain" description="Blue (type 1) copper" evidence="10">
    <location>
        <begin position="60"/>
        <end position="135"/>
    </location>
</feature>
<evidence type="ECO:0000256" key="7">
    <source>
        <dbReference type="ARBA" id="ARBA00022982"/>
    </source>
</evidence>
<evidence type="ECO:0000256" key="2">
    <source>
        <dbReference type="ARBA" id="ARBA00004418"/>
    </source>
</evidence>
<evidence type="ECO:0000256" key="3">
    <source>
        <dbReference type="ARBA" id="ARBA00016984"/>
    </source>
</evidence>
<dbReference type="Gene3D" id="2.60.40.420">
    <property type="entry name" value="Cupredoxins - blue copper proteins"/>
    <property type="match status" value="1"/>
</dbReference>
<evidence type="ECO:0000256" key="1">
    <source>
        <dbReference type="ARBA" id="ARBA00001935"/>
    </source>
</evidence>
<evidence type="ECO:0000256" key="5">
    <source>
        <dbReference type="ARBA" id="ARBA00022723"/>
    </source>
</evidence>
<comment type="subcellular location">
    <subcellularLocation>
        <location evidence="2">Periplasm</location>
    </subcellularLocation>
</comment>
<dbReference type="InterPro" id="IPR000923">
    <property type="entry name" value="BlueCu_1"/>
</dbReference>
<evidence type="ECO:0000256" key="9">
    <source>
        <dbReference type="NCBIfam" id="TIGR02375"/>
    </source>
</evidence>
<gene>
    <name evidence="11" type="ORF">KGB56_03885</name>
</gene>
<keyword evidence="5" id="KW-0479">Metal-binding</keyword>
<keyword evidence="6" id="KW-0574">Periplasm</keyword>
<keyword evidence="4" id="KW-0813">Transport</keyword>
<dbReference type="Pfam" id="PF00127">
    <property type="entry name" value="Copper-bind"/>
    <property type="match status" value="1"/>
</dbReference>
<proteinExistence type="predicted"/>
<organism evidence="11 12">
    <name type="scientific">Pseudovibrio brasiliensis</name>
    <dbReference type="NCBI Taxonomy" id="1898042"/>
    <lineage>
        <taxon>Bacteria</taxon>
        <taxon>Pseudomonadati</taxon>
        <taxon>Pseudomonadota</taxon>
        <taxon>Alphaproteobacteria</taxon>
        <taxon>Hyphomicrobiales</taxon>
        <taxon>Stappiaceae</taxon>
        <taxon>Pseudovibrio</taxon>
    </lineage>
</organism>
<dbReference type="SUPFAM" id="SSF49503">
    <property type="entry name" value="Cupredoxins"/>
    <property type="match status" value="1"/>
</dbReference>
<dbReference type="InterPro" id="IPR001235">
    <property type="entry name" value="Copper_blue_Plastocyanin"/>
</dbReference>
<dbReference type="EMBL" id="CP074126">
    <property type="protein sequence ID" value="QUS56588.1"/>
    <property type="molecule type" value="Genomic_DNA"/>
</dbReference>
<evidence type="ECO:0000259" key="10">
    <source>
        <dbReference type="Pfam" id="PF00127"/>
    </source>
</evidence>
<reference evidence="11 12" key="1">
    <citation type="journal article" date="2021" name="Angew. Chem. Int. Ed. Engl.">
        <title>A novel family of nonribosomal peptides modulate collective behavior in Pseudovibrio bacteria isolated from marine sponges.</title>
        <authorList>
            <person name="Ioca L.P."/>
            <person name="Dai Y."/>
            <person name="Kunakom S."/>
            <person name="Diaz-Espinosa J."/>
            <person name="Krunic A."/>
            <person name="Crnkovic C.M."/>
            <person name="Orjala J."/>
            <person name="Sanchez L.M."/>
            <person name="Ferreira A.G."/>
            <person name="Berlinck R.G.S."/>
            <person name="Eustaquio A.S."/>
        </authorList>
    </citation>
    <scope>NUCLEOTIDE SEQUENCE [LARGE SCALE GENOMIC DNA]</scope>
    <source>
        <strain evidence="11 12">Ab134</strain>
    </source>
</reference>
<keyword evidence="12" id="KW-1185">Reference proteome</keyword>
<sequence>MQLQITGASSLHPKRKSKIENIIMKRQALLILLLALSTLACSIGVSFAGTVHVVEMDRNFFNPAYLEIEVGDTVRFVNVSGKHNTESIADMLPEGALPWRSKLKETYDLTLTVEGVYGYKCLPHFGKGMVGLIVVGDQPTNLQQAKNSRVPAAAAEVFDSLFERIP</sequence>
<dbReference type="PRINTS" id="PR00156">
    <property type="entry name" value="COPPERBLUE"/>
</dbReference>